<dbReference type="PANTHER" id="PTHR31511">
    <property type="entry name" value="PROTEIN CBG23764"/>
    <property type="match status" value="1"/>
</dbReference>
<dbReference type="PANTHER" id="PTHR31511:SF12">
    <property type="entry name" value="RHO TERMINATION FACTOR N-TERMINAL DOMAIN-CONTAINING PROTEIN"/>
    <property type="match status" value="1"/>
</dbReference>
<dbReference type="Proteomes" id="UP000499080">
    <property type="component" value="Unassembled WGS sequence"/>
</dbReference>
<evidence type="ECO:0008006" key="3">
    <source>
        <dbReference type="Google" id="ProtNLM"/>
    </source>
</evidence>
<dbReference type="SUPFAM" id="SSF56672">
    <property type="entry name" value="DNA/RNA polymerases"/>
    <property type="match status" value="1"/>
</dbReference>
<dbReference type="EMBL" id="BGPR01028893">
    <property type="protein sequence ID" value="GBO00329.1"/>
    <property type="molecule type" value="Genomic_DNA"/>
</dbReference>
<reference evidence="1 2" key="1">
    <citation type="journal article" date="2019" name="Sci. Rep.">
        <title>Orb-weaving spider Araneus ventricosus genome elucidates the spidroin gene catalogue.</title>
        <authorList>
            <person name="Kono N."/>
            <person name="Nakamura H."/>
            <person name="Ohtoshi R."/>
            <person name="Moran D.A.P."/>
            <person name="Shinohara A."/>
            <person name="Yoshida Y."/>
            <person name="Fujiwara M."/>
            <person name="Mori M."/>
            <person name="Tomita M."/>
            <person name="Arakawa K."/>
        </authorList>
    </citation>
    <scope>NUCLEOTIDE SEQUENCE [LARGE SCALE GENOMIC DNA]</scope>
</reference>
<gene>
    <name evidence="1" type="ORF">AVEN_26815_1</name>
</gene>
<comment type="caution">
    <text evidence="1">The sequence shown here is derived from an EMBL/GenBank/DDBJ whole genome shotgun (WGS) entry which is preliminary data.</text>
</comment>
<organism evidence="1 2">
    <name type="scientific">Araneus ventricosus</name>
    <name type="common">Orbweaver spider</name>
    <name type="synonym">Epeira ventricosa</name>
    <dbReference type="NCBI Taxonomy" id="182803"/>
    <lineage>
        <taxon>Eukaryota</taxon>
        <taxon>Metazoa</taxon>
        <taxon>Ecdysozoa</taxon>
        <taxon>Arthropoda</taxon>
        <taxon>Chelicerata</taxon>
        <taxon>Arachnida</taxon>
        <taxon>Araneae</taxon>
        <taxon>Araneomorphae</taxon>
        <taxon>Entelegynae</taxon>
        <taxon>Araneoidea</taxon>
        <taxon>Araneidae</taxon>
        <taxon>Araneus</taxon>
    </lineage>
</organism>
<name>A0A4Y2TIB1_ARAVE</name>
<dbReference type="AlphaFoldDB" id="A0A4Y2TIB1"/>
<protein>
    <recommendedName>
        <fullName evidence="3">C2H2-type domain-containing protein</fullName>
    </recommendedName>
</protein>
<evidence type="ECO:0000313" key="2">
    <source>
        <dbReference type="Proteomes" id="UP000499080"/>
    </source>
</evidence>
<dbReference type="SUPFAM" id="SSF57667">
    <property type="entry name" value="beta-beta-alpha zinc fingers"/>
    <property type="match status" value="1"/>
</dbReference>
<dbReference type="InterPro" id="IPR043502">
    <property type="entry name" value="DNA/RNA_pol_sf"/>
</dbReference>
<dbReference type="GO" id="GO:0071897">
    <property type="term" value="P:DNA biosynthetic process"/>
    <property type="evidence" value="ECO:0007669"/>
    <property type="project" value="UniProtKB-ARBA"/>
</dbReference>
<dbReference type="OrthoDB" id="6430028at2759"/>
<accession>A0A4Y2TIB1</accession>
<dbReference type="InterPro" id="IPR036236">
    <property type="entry name" value="Znf_C2H2_sf"/>
</dbReference>
<keyword evidence="2" id="KW-1185">Reference proteome</keyword>
<sequence length="375" mass="42991">MLIHGSEPGPSHETQSWSDTDVEWMNNVPMPMVIGEPSSSQAPSGFGYIGPTSSTSDHPMVIDEPGSSHAPTSSLVHPSASDHVCDLYKKTFSNKSNLKRHMKKHGDHVNHACSQCNMKFYRVDKHYLSLGLKLIKIHRVMKFTQRCWLKVYINFNTEQRKHAKTAFEKDFFKLLNNAVYGKTMENLRNRVKVDTVQTKKRAEKLVASPAFHAFTIFDENLVAVQRKLTKLCLNRPIQVGFVILELSKVLIDHPLYSDENKKKIGYFKDELNGQPCLEFIGLRSKMYSILSERDEKQTAKGIYKSVRQQQLKHANYRECLLSRKPSTISQNRIGSEKHHIFSMQQSKRALSAFDDKRFLLEDVVTSLSYGHYKIG</sequence>
<dbReference type="Gene3D" id="3.30.160.60">
    <property type="entry name" value="Classic Zinc Finger"/>
    <property type="match status" value="1"/>
</dbReference>
<proteinExistence type="predicted"/>
<evidence type="ECO:0000313" key="1">
    <source>
        <dbReference type="EMBL" id="GBO00329.1"/>
    </source>
</evidence>